<protein>
    <submittedName>
        <fullName evidence="1">DUF2200 family protein</fullName>
    </submittedName>
</protein>
<comment type="caution">
    <text evidence="1">The sequence shown here is derived from an EMBL/GenBank/DDBJ whole genome shotgun (WGS) entry which is preliminary data.</text>
</comment>
<accession>A0A430K1N3</accession>
<organism evidence="1 2">
    <name type="scientific">Arenibacter aquaticus</name>
    <dbReference type="NCBI Taxonomy" id="2489054"/>
    <lineage>
        <taxon>Bacteria</taxon>
        <taxon>Pseudomonadati</taxon>
        <taxon>Bacteroidota</taxon>
        <taxon>Flavobacteriia</taxon>
        <taxon>Flavobacteriales</taxon>
        <taxon>Flavobacteriaceae</taxon>
        <taxon>Arenibacter</taxon>
    </lineage>
</organism>
<dbReference type="AlphaFoldDB" id="A0A430K1N3"/>
<dbReference type="RefSeq" id="WP_126163192.1">
    <property type="nucleotide sequence ID" value="NZ_RQPJ01000014.1"/>
</dbReference>
<dbReference type="EMBL" id="RQPJ01000014">
    <property type="protein sequence ID" value="RTE52968.1"/>
    <property type="molecule type" value="Genomic_DNA"/>
</dbReference>
<sequence>MEEIINPIRKQVKCLDKMVIELAKDRKME</sequence>
<evidence type="ECO:0000313" key="1">
    <source>
        <dbReference type="EMBL" id="RTE52968.1"/>
    </source>
</evidence>
<dbReference type="InterPro" id="IPR014580">
    <property type="entry name" value="UCP033199"/>
</dbReference>
<evidence type="ECO:0000313" key="2">
    <source>
        <dbReference type="Proteomes" id="UP000267585"/>
    </source>
</evidence>
<dbReference type="InterPro" id="IPR023204">
    <property type="entry name" value="SP1917_dom_sf"/>
</dbReference>
<name>A0A430K1N3_9FLAO</name>
<gene>
    <name evidence="1" type="ORF">EHW67_14015</name>
</gene>
<dbReference type="Gene3D" id="1.10.8.290">
    <property type="entry name" value="uncharacterized protein sp1917 domain"/>
    <property type="match status" value="1"/>
</dbReference>
<dbReference type="Proteomes" id="UP000267585">
    <property type="component" value="Unassembled WGS sequence"/>
</dbReference>
<keyword evidence="2" id="KW-1185">Reference proteome</keyword>
<dbReference type="Pfam" id="PF09966">
    <property type="entry name" value="DUF2200"/>
    <property type="match status" value="1"/>
</dbReference>
<reference evidence="1 2" key="1">
    <citation type="submission" date="2018-11" db="EMBL/GenBank/DDBJ databases">
        <title>Arenibacter aquaticus sp.nov., a marine bacterium isolated from surface seawater in the South China Sea.</title>
        <authorList>
            <person name="Guo J."/>
            <person name="Sun J."/>
        </authorList>
    </citation>
    <scope>NUCLEOTIDE SEQUENCE [LARGE SCALE GENOMIC DNA]</scope>
    <source>
        <strain evidence="1 2">GUO666</strain>
    </source>
</reference>
<proteinExistence type="predicted"/>